<organism evidence="2 3">
    <name type="scientific">Dovyalis caffra</name>
    <dbReference type="NCBI Taxonomy" id="77055"/>
    <lineage>
        <taxon>Eukaryota</taxon>
        <taxon>Viridiplantae</taxon>
        <taxon>Streptophyta</taxon>
        <taxon>Embryophyta</taxon>
        <taxon>Tracheophyta</taxon>
        <taxon>Spermatophyta</taxon>
        <taxon>Magnoliopsida</taxon>
        <taxon>eudicotyledons</taxon>
        <taxon>Gunneridae</taxon>
        <taxon>Pentapetalae</taxon>
        <taxon>rosids</taxon>
        <taxon>fabids</taxon>
        <taxon>Malpighiales</taxon>
        <taxon>Salicaceae</taxon>
        <taxon>Flacourtieae</taxon>
        <taxon>Dovyalis</taxon>
    </lineage>
</organism>
<dbReference type="EMBL" id="CAWUPB010000130">
    <property type="protein sequence ID" value="CAK7323568.1"/>
    <property type="molecule type" value="Genomic_DNA"/>
</dbReference>
<feature type="compositionally biased region" description="Basic and acidic residues" evidence="1">
    <location>
        <begin position="138"/>
        <end position="149"/>
    </location>
</feature>
<sequence length="149" mass="17370">MRLERVSGNHLLPDLEIGVGPNRGNVNRETWKTLFGHCSRHCFPNTYALCTTLRCIVDFTAQREEERTKRKSLVRSSIDEMAEKEKERDERGRAFGKGEGREEKDRKKGRKEEEEEGRTSSGLSTEDLGEGKEEEEEERKRKVRDKENE</sequence>
<evidence type="ECO:0000256" key="1">
    <source>
        <dbReference type="SAM" id="MobiDB-lite"/>
    </source>
</evidence>
<gene>
    <name evidence="2" type="ORF">DCAF_LOCUS1197</name>
</gene>
<proteinExistence type="predicted"/>
<feature type="compositionally biased region" description="Basic and acidic residues" evidence="1">
    <location>
        <begin position="77"/>
        <end position="112"/>
    </location>
</feature>
<accession>A0AAV1QRS1</accession>
<name>A0AAV1QRS1_9ROSI</name>
<evidence type="ECO:0000313" key="3">
    <source>
        <dbReference type="Proteomes" id="UP001314170"/>
    </source>
</evidence>
<keyword evidence="3" id="KW-1185">Reference proteome</keyword>
<evidence type="ECO:0000313" key="2">
    <source>
        <dbReference type="EMBL" id="CAK7323568.1"/>
    </source>
</evidence>
<feature type="region of interest" description="Disordered" evidence="1">
    <location>
        <begin position="63"/>
        <end position="149"/>
    </location>
</feature>
<dbReference type="Proteomes" id="UP001314170">
    <property type="component" value="Unassembled WGS sequence"/>
</dbReference>
<comment type="caution">
    <text evidence="2">The sequence shown here is derived from an EMBL/GenBank/DDBJ whole genome shotgun (WGS) entry which is preliminary data.</text>
</comment>
<protein>
    <submittedName>
        <fullName evidence="2">Uncharacterized protein</fullName>
    </submittedName>
</protein>
<reference evidence="2 3" key="1">
    <citation type="submission" date="2024-01" db="EMBL/GenBank/DDBJ databases">
        <authorList>
            <person name="Waweru B."/>
        </authorList>
    </citation>
    <scope>NUCLEOTIDE SEQUENCE [LARGE SCALE GENOMIC DNA]</scope>
</reference>
<dbReference type="AlphaFoldDB" id="A0AAV1QRS1"/>